<keyword evidence="1" id="KW-0805">Transcription regulation</keyword>
<dbReference type="AlphaFoldDB" id="A0A5S9R469"/>
<evidence type="ECO:0000256" key="4">
    <source>
        <dbReference type="PROSITE-ProRule" id="PRU00335"/>
    </source>
</evidence>
<dbReference type="InterPro" id="IPR001647">
    <property type="entry name" value="HTH_TetR"/>
</dbReference>
<gene>
    <name evidence="6" type="primary">kstR2_10</name>
    <name evidence="6" type="ORF">AELLOGFF_05198</name>
</gene>
<dbReference type="GO" id="GO:0003700">
    <property type="term" value="F:DNA-binding transcription factor activity"/>
    <property type="evidence" value="ECO:0007669"/>
    <property type="project" value="TreeGrafter"/>
</dbReference>
<keyword evidence="2 4" id="KW-0238">DNA-binding</keyword>
<dbReference type="PROSITE" id="PS50977">
    <property type="entry name" value="HTH_TETR_2"/>
    <property type="match status" value="1"/>
</dbReference>
<dbReference type="PANTHER" id="PTHR30055:SF234">
    <property type="entry name" value="HTH-TYPE TRANSCRIPTIONAL REGULATOR BETI"/>
    <property type="match status" value="1"/>
</dbReference>
<feature type="DNA-binding region" description="H-T-H motif" evidence="4">
    <location>
        <begin position="33"/>
        <end position="52"/>
    </location>
</feature>
<feature type="domain" description="HTH tetR-type" evidence="5">
    <location>
        <begin position="10"/>
        <end position="70"/>
    </location>
</feature>
<evidence type="ECO:0000256" key="2">
    <source>
        <dbReference type="ARBA" id="ARBA00023125"/>
    </source>
</evidence>
<evidence type="ECO:0000256" key="3">
    <source>
        <dbReference type="ARBA" id="ARBA00023163"/>
    </source>
</evidence>
<dbReference type="SUPFAM" id="SSF46689">
    <property type="entry name" value="Homeodomain-like"/>
    <property type="match status" value="1"/>
</dbReference>
<dbReference type="InterPro" id="IPR009057">
    <property type="entry name" value="Homeodomain-like_sf"/>
</dbReference>
<dbReference type="Pfam" id="PF00440">
    <property type="entry name" value="TetR_N"/>
    <property type="match status" value="1"/>
</dbReference>
<dbReference type="InterPro" id="IPR023772">
    <property type="entry name" value="DNA-bd_HTH_TetR-type_CS"/>
</dbReference>
<dbReference type="RefSeq" id="WP_159232909.1">
    <property type="nucleotide sequence ID" value="NZ_CACSIP010000030.1"/>
</dbReference>
<name>A0A5S9R469_MYCVN</name>
<dbReference type="GO" id="GO:0000976">
    <property type="term" value="F:transcription cis-regulatory region binding"/>
    <property type="evidence" value="ECO:0007669"/>
    <property type="project" value="TreeGrafter"/>
</dbReference>
<dbReference type="PRINTS" id="PR00455">
    <property type="entry name" value="HTHTETR"/>
</dbReference>
<dbReference type="InterPro" id="IPR050109">
    <property type="entry name" value="HTH-type_TetR-like_transc_reg"/>
</dbReference>
<evidence type="ECO:0000313" key="7">
    <source>
        <dbReference type="Proteomes" id="UP000430146"/>
    </source>
</evidence>
<evidence type="ECO:0000259" key="5">
    <source>
        <dbReference type="PROSITE" id="PS50977"/>
    </source>
</evidence>
<evidence type="ECO:0000313" key="6">
    <source>
        <dbReference type="EMBL" id="CAA0127434.1"/>
    </source>
</evidence>
<dbReference type="EMBL" id="CACSIP010000030">
    <property type="protein sequence ID" value="CAA0127434.1"/>
    <property type="molecule type" value="Genomic_DNA"/>
</dbReference>
<dbReference type="Proteomes" id="UP000430146">
    <property type="component" value="Unassembled WGS sequence"/>
</dbReference>
<dbReference type="Gene3D" id="1.10.357.10">
    <property type="entry name" value="Tetracycline Repressor, domain 2"/>
    <property type="match status" value="1"/>
</dbReference>
<keyword evidence="3" id="KW-0804">Transcription</keyword>
<evidence type="ECO:0000256" key="1">
    <source>
        <dbReference type="ARBA" id="ARBA00023015"/>
    </source>
</evidence>
<reference evidence="6 7" key="1">
    <citation type="submission" date="2019-11" db="EMBL/GenBank/DDBJ databases">
        <authorList>
            <person name="Holert J."/>
        </authorList>
    </citation>
    <scope>NUCLEOTIDE SEQUENCE [LARGE SCALE GENOMIC DNA]</scope>
    <source>
        <strain evidence="6">BC8_1</strain>
    </source>
</reference>
<dbReference type="PANTHER" id="PTHR30055">
    <property type="entry name" value="HTH-TYPE TRANSCRIPTIONAL REGULATOR RUTR"/>
    <property type="match status" value="1"/>
</dbReference>
<organism evidence="6 7">
    <name type="scientific">Mycolicibacterium vanbaalenii</name>
    <name type="common">Mycobacterium vanbaalenii</name>
    <dbReference type="NCBI Taxonomy" id="110539"/>
    <lineage>
        <taxon>Bacteria</taxon>
        <taxon>Bacillati</taxon>
        <taxon>Actinomycetota</taxon>
        <taxon>Actinomycetes</taxon>
        <taxon>Mycobacteriales</taxon>
        <taxon>Mycobacteriaceae</taxon>
        <taxon>Mycolicibacterium</taxon>
    </lineage>
</organism>
<keyword evidence="7" id="KW-1185">Reference proteome</keyword>
<dbReference type="PROSITE" id="PS01081">
    <property type="entry name" value="HTH_TETR_1"/>
    <property type="match status" value="1"/>
</dbReference>
<accession>A0A5S9R469</accession>
<sequence length="88" mass="9656">MSVPTVPRNIATRRAIQAAADALFAARGYSNTTIRDIADAAGVTERPLFRYFSGKEALLIKDIEAWIPMLGAEIRWRPEGEAPLRADG</sequence>
<proteinExistence type="predicted"/>
<protein>
    <submittedName>
        <fullName evidence="6">HTH-type transcriptional repressor KstR2</fullName>
    </submittedName>
</protein>
<dbReference type="OrthoDB" id="4143918at2"/>